<evidence type="ECO:0000256" key="1">
    <source>
        <dbReference type="ARBA" id="ARBA00022598"/>
    </source>
</evidence>
<sequence length="569" mass="63890">MKEKLRLLLGLLLLIIGPAHGLCPVWTPARAASEITRLQQQLQRWDDAYYRAGENQVSDADYDSLLQRLTIWRRCFSAAQPAYAPQLPANGKVDHPVAHTGVKKLRDKLELAYWMQDRQDLWVQPKIDGVAVTLVYEAGRLTSLISRGDGLRGESWLAKAAWIPAIPLKISSHAPRVVLQGELFLKMTDHQQSRDGGKNARPQVAGALMSQTPGPLLAQIGLFIWGWPDGPAAMEARLQQLAVWGFGLAQQWSQPVSDEEAVAAWRDRWFNAALPFVTDGVVVHQAARPPGKAWRPGEGDWAVAWKFSPPDVTSEVRSVEFNVGRTGNIAVVLNLQPVQLDDKTVRRVSLGSLRRWRSWDVIAGDQVAISLAGQGIPRLERVLWRVGERHYPLPPDPERFTPLSCLSFTPQCRQQLLARLSWLSQKSVLDIAGVQRSTWLRLLDTGRLDHLFSWLTLTPEQIALASGISPTRAQQLWHRFNLTRRQPLRRWIYALGIPLPRGALNALPDATWQEIQQREPQYWQALPGVGAVLARRIHAMLQDASIQKLMLFLRQQGIPESLSAQDGDS</sequence>
<reference evidence="9 10" key="1">
    <citation type="submission" date="2018-11" db="EMBL/GenBank/DDBJ databases">
        <title>Whole genome sequencing of Pantoea sp. RIT388.</title>
        <authorList>
            <person name="Gan H.M."/>
            <person name="Hudson A.O."/>
        </authorList>
    </citation>
    <scope>NUCLEOTIDE SEQUENCE [LARGE SCALE GENOMIC DNA]</scope>
    <source>
        <strain evidence="9 10">RIT388</strain>
    </source>
</reference>
<dbReference type="Gene3D" id="3.30.470.30">
    <property type="entry name" value="DNA ligase/mRNA capping enzyme"/>
    <property type="match status" value="1"/>
</dbReference>
<keyword evidence="5 7" id="KW-0234">DNA repair</keyword>
<evidence type="ECO:0000256" key="7">
    <source>
        <dbReference type="HAMAP-Rule" id="MF_01587"/>
    </source>
</evidence>
<dbReference type="GO" id="GO:0006260">
    <property type="term" value="P:DNA replication"/>
    <property type="evidence" value="ECO:0007669"/>
    <property type="project" value="UniProtKB-KW"/>
</dbReference>
<accession>A0A3N4NX56</accession>
<keyword evidence="3 7" id="KW-0227">DNA damage</keyword>
<dbReference type="Pfam" id="PF01653">
    <property type="entry name" value="DNA_ligase_aden"/>
    <property type="match status" value="1"/>
</dbReference>
<comment type="caution">
    <text evidence="9">The sequence shown here is derived from an EMBL/GenBank/DDBJ whole genome shotgun (WGS) entry which is preliminary data.</text>
</comment>
<evidence type="ECO:0000256" key="2">
    <source>
        <dbReference type="ARBA" id="ARBA00022705"/>
    </source>
</evidence>
<dbReference type="Pfam" id="PF03120">
    <property type="entry name" value="OB_DNA_ligase"/>
    <property type="match status" value="1"/>
</dbReference>
<protein>
    <recommendedName>
        <fullName evidence="7">DNA ligase B</fullName>
        <ecNumber evidence="7">6.5.1.2</ecNumber>
    </recommendedName>
    <alternativeName>
        <fullName evidence="7">Polydeoxyribonucleotide synthase [NAD(+)] B</fullName>
    </alternativeName>
</protein>
<dbReference type="EC" id="6.5.1.2" evidence="7"/>
<dbReference type="InterPro" id="IPR020923">
    <property type="entry name" value="DNA_ligase_B"/>
</dbReference>
<comment type="catalytic activity">
    <reaction evidence="6 7">
        <text>NAD(+) + (deoxyribonucleotide)n-3'-hydroxyl + 5'-phospho-(deoxyribonucleotide)m = (deoxyribonucleotide)n+m + AMP + beta-nicotinamide D-nucleotide.</text>
        <dbReference type="EC" id="6.5.1.2"/>
    </reaction>
</comment>
<dbReference type="InterPro" id="IPR012340">
    <property type="entry name" value="NA-bd_OB-fold"/>
</dbReference>
<dbReference type="InterPro" id="IPR050326">
    <property type="entry name" value="NAD_dep_DNA_ligaseB"/>
</dbReference>
<evidence type="ECO:0000259" key="8">
    <source>
        <dbReference type="SMART" id="SM00532"/>
    </source>
</evidence>
<feature type="active site" description="N6-AMP-lysine intermediate" evidence="7">
    <location>
        <position position="126"/>
    </location>
</feature>
<dbReference type="InterPro" id="IPR013839">
    <property type="entry name" value="DNAligase_adenylation"/>
</dbReference>
<keyword evidence="4 7" id="KW-0520">NAD</keyword>
<dbReference type="SUPFAM" id="SSF47781">
    <property type="entry name" value="RuvA domain 2-like"/>
    <property type="match status" value="1"/>
</dbReference>
<dbReference type="OrthoDB" id="9759736at2"/>
<dbReference type="InterPro" id="IPR010994">
    <property type="entry name" value="RuvA_2-like"/>
</dbReference>
<feature type="domain" description="NAD-dependent DNA ligase N-terminal" evidence="8">
    <location>
        <begin position="30"/>
        <end position="428"/>
    </location>
</feature>
<dbReference type="SUPFAM" id="SSF56091">
    <property type="entry name" value="DNA ligase/mRNA capping enzyme, catalytic domain"/>
    <property type="match status" value="1"/>
</dbReference>
<evidence type="ECO:0000313" key="9">
    <source>
        <dbReference type="EMBL" id="RPE00963.1"/>
    </source>
</evidence>
<dbReference type="GO" id="GO:0006281">
    <property type="term" value="P:DNA repair"/>
    <property type="evidence" value="ECO:0007669"/>
    <property type="project" value="UniProtKB-KW"/>
</dbReference>
<dbReference type="HAMAP" id="MF_01587">
    <property type="entry name" value="DNA_ligase_B"/>
    <property type="match status" value="1"/>
</dbReference>
<evidence type="ECO:0000256" key="6">
    <source>
        <dbReference type="ARBA" id="ARBA00034005"/>
    </source>
</evidence>
<dbReference type="SMART" id="SM00532">
    <property type="entry name" value="LIGANc"/>
    <property type="match status" value="1"/>
</dbReference>
<comment type="function">
    <text evidence="7">Catalyzes the formation of phosphodiester linkages between 5'-phosphoryl and 3'-hydroxyl groups in double-stranded DNA using NAD as a coenzyme and as the energy source for the reaction.</text>
</comment>
<keyword evidence="10" id="KW-1185">Reference proteome</keyword>
<proteinExistence type="inferred from homology"/>
<organism evidence="9 10">
    <name type="scientific">Candidatus Pantoea deserta</name>
    <dbReference type="NCBI Taxonomy" id="1869313"/>
    <lineage>
        <taxon>Bacteria</taxon>
        <taxon>Pseudomonadati</taxon>
        <taxon>Pseudomonadota</taxon>
        <taxon>Gammaproteobacteria</taxon>
        <taxon>Enterobacterales</taxon>
        <taxon>Erwiniaceae</taxon>
        <taxon>Pantoea</taxon>
    </lineage>
</organism>
<name>A0A3N4NX56_9GAMM</name>
<dbReference type="AlphaFoldDB" id="A0A3N4NX56"/>
<keyword evidence="2 7" id="KW-0235">DNA replication</keyword>
<dbReference type="PANTHER" id="PTHR47810">
    <property type="entry name" value="DNA LIGASE"/>
    <property type="match status" value="1"/>
</dbReference>
<comment type="similarity">
    <text evidence="7">Belongs to the NAD-dependent DNA ligase family. LigB subfamily.</text>
</comment>
<dbReference type="EMBL" id="RMVG01000007">
    <property type="protein sequence ID" value="RPE00963.1"/>
    <property type="molecule type" value="Genomic_DNA"/>
</dbReference>
<dbReference type="NCBIfam" id="NF005987">
    <property type="entry name" value="PRK08097.1"/>
    <property type="match status" value="1"/>
</dbReference>
<dbReference type="InterPro" id="IPR013840">
    <property type="entry name" value="DNAligase_N"/>
</dbReference>
<dbReference type="Gene3D" id="2.40.50.140">
    <property type="entry name" value="Nucleic acid-binding proteins"/>
    <property type="match status" value="1"/>
</dbReference>
<dbReference type="Proteomes" id="UP000281332">
    <property type="component" value="Unassembled WGS sequence"/>
</dbReference>
<evidence type="ECO:0000313" key="10">
    <source>
        <dbReference type="Proteomes" id="UP000281332"/>
    </source>
</evidence>
<evidence type="ECO:0000256" key="5">
    <source>
        <dbReference type="ARBA" id="ARBA00023204"/>
    </source>
</evidence>
<gene>
    <name evidence="7 9" type="primary">ligB</name>
    <name evidence="9" type="ORF">BBB56_10950</name>
</gene>
<dbReference type="PANTHER" id="PTHR47810:SF1">
    <property type="entry name" value="DNA LIGASE B"/>
    <property type="match status" value="1"/>
</dbReference>
<evidence type="ECO:0000256" key="3">
    <source>
        <dbReference type="ARBA" id="ARBA00022763"/>
    </source>
</evidence>
<dbReference type="InterPro" id="IPR004150">
    <property type="entry name" value="NAD_DNA_ligase_OB"/>
</dbReference>
<dbReference type="SUPFAM" id="SSF50249">
    <property type="entry name" value="Nucleic acid-binding proteins"/>
    <property type="match status" value="1"/>
</dbReference>
<evidence type="ECO:0000256" key="4">
    <source>
        <dbReference type="ARBA" id="ARBA00023027"/>
    </source>
</evidence>
<keyword evidence="1 7" id="KW-0436">Ligase</keyword>
<dbReference type="GO" id="GO:0003911">
    <property type="term" value="F:DNA ligase (NAD+) activity"/>
    <property type="evidence" value="ECO:0007669"/>
    <property type="project" value="UniProtKB-UniRule"/>
</dbReference>
<dbReference type="Gene3D" id="1.10.287.610">
    <property type="entry name" value="Helix hairpin bin"/>
    <property type="match status" value="1"/>
</dbReference>
<dbReference type="Gene3D" id="1.10.150.20">
    <property type="entry name" value="5' to 3' exonuclease, C-terminal subdomain"/>
    <property type="match status" value="1"/>
</dbReference>